<evidence type="ECO:0000313" key="2">
    <source>
        <dbReference type="Proteomes" id="UP001165960"/>
    </source>
</evidence>
<name>A0ACC2THK2_9FUNG</name>
<protein>
    <submittedName>
        <fullName evidence="1">Uncharacterized protein</fullName>
    </submittedName>
</protein>
<sequence>MLLSVLYSVLSVSVAAHVGTATYTNGPDSWAKCSLPEGSFGRWASVGPAIYGGSQICGACIKVTNKDNNETTLAHVIDQCISCGPDDIVLNLSAFGTIGHPNLGRLSVEWEVIRCPAVLGNITYVWQKGSNKWYSAFQIRNHAEAIATVEYSASLAGPWVKFNRRDDNYFISSGLLEKPAFVKVTSISGKTVIDKDFAPMENAGMMTGSGQL</sequence>
<keyword evidence="2" id="KW-1185">Reference proteome</keyword>
<gene>
    <name evidence="1" type="ORF">DSO57_1010329</name>
</gene>
<dbReference type="Proteomes" id="UP001165960">
    <property type="component" value="Unassembled WGS sequence"/>
</dbReference>
<dbReference type="EMBL" id="QTSX02002874">
    <property type="protein sequence ID" value="KAJ9074028.1"/>
    <property type="molecule type" value="Genomic_DNA"/>
</dbReference>
<reference evidence="1" key="1">
    <citation type="submission" date="2022-04" db="EMBL/GenBank/DDBJ databases">
        <title>Genome of the entomopathogenic fungus Entomophthora muscae.</title>
        <authorList>
            <person name="Elya C."/>
            <person name="Lovett B.R."/>
            <person name="Lee E."/>
            <person name="Macias A.M."/>
            <person name="Hajek A.E."/>
            <person name="De Bivort B.L."/>
            <person name="Kasson M.T."/>
            <person name="De Fine Licht H.H."/>
            <person name="Stajich J.E."/>
        </authorList>
    </citation>
    <scope>NUCLEOTIDE SEQUENCE</scope>
    <source>
        <strain evidence="1">Berkeley</strain>
    </source>
</reference>
<comment type="caution">
    <text evidence="1">The sequence shown here is derived from an EMBL/GenBank/DDBJ whole genome shotgun (WGS) entry which is preliminary data.</text>
</comment>
<accession>A0ACC2THK2</accession>
<proteinExistence type="predicted"/>
<organism evidence="1 2">
    <name type="scientific">Entomophthora muscae</name>
    <dbReference type="NCBI Taxonomy" id="34485"/>
    <lineage>
        <taxon>Eukaryota</taxon>
        <taxon>Fungi</taxon>
        <taxon>Fungi incertae sedis</taxon>
        <taxon>Zoopagomycota</taxon>
        <taxon>Entomophthoromycotina</taxon>
        <taxon>Entomophthoromycetes</taxon>
        <taxon>Entomophthorales</taxon>
        <taxon>Entomophthoraceae</taxon>
        <taxon>Entomophthora</taxon>
    </lineage>
</organism>
<evidence type="ECO:0000313" key="1">
    <source>
        <dbReference type="EMBL" id="KAJ9074028.1"/>
    </source>
</evidence>